<dbReference type="PANTHER" id="PTHR20857">
    <property type="entry name" value="THIAMINE-PHOSPHATE PYROPHOSPHORYLASE"/>
    <property type="match status" value="1"/>
</dbReference>
<dbReference type="InterPro" id="IPR036206">
    <property type="entry name" value="ThiamineP_synth_sf"/>
</dbReference>
<evidence type="ECO:0000256" key="2">
    <source>
        <dbReference type="ARBA" id="ARBA00022977"/>
    </source>
</evidence>
<protein>
    <submittedName>
        <fullName evidence="4">Thiamine phosphate synthase</fullName>
    </submittedName>
</protein>
<evidence type="ECO:0000313" key="5">
    <source>
        <dbReference type="Proteomes" id="UP001597459"/>
    </source>
</evidence>
<dbReference type="EMBL" id="JBHULX010000001">
    <property type="protein sequence ID" value="MFD2589424.1"/>
    <property type="molecule type" value="Genomic_DNA"/>
</dbReference>
<comment type="caution">
    <text evidence="4">The sequence shown here is derived from an EMBL/GenBank/DDBJ whole genome shotgun (WGS) entry which is preliminary data.</text>
</comment>
<evidence type="ECO:0000256" key="1">
    <source>
        <dbReference type="ARBA" id="ARBA00004948"/>
    </source>
</evidence>
<dbReference type="Gene3D" id="3.20.20.70">
    <property type="entry name" value="Aldolase class I"/>
    <property type="match status" value="1"/>
</dbReference>
<evidence type="ECO:0000259" key="3">
    <source>
        <dbReference type="Pfam" id="PF02581"/>
    </source>
</evidence>
<keyword evidence="5" id="KW-1185">Reference proteome</keyword>
<dbReference type="RefSeq" id="WP_378297918.1">
    <property type="nucleotide sequence ID" value="NZ_JBHULX010000001.1"/>
</dbReference>
<keyword evidence="2" id="KW-0784">Thiamine biosynthesis</keyword>
<dbReference type="InterPro" id="IPR013785">
    <property type="entry name" value="Aldolase_TIM"/>
</dbReference>
<sequence length="207" mass="23591">MILNNIRMVIVLTSEKNVSEEANVINSLFANGLQVLHLRKPEFSKERYRELLDQIEKPFHNRIMLHYFHDLCKEYKLRGVHIQEKPRIDLGAKLEKYVQSYIEKGYRVSSSFHLPEAIEACPVSFDYVLLSPVFSSISKQGYEGRGFDVTQSSKKIIGMGGINKETIRATCDLGYKGVGILGGVWNTTDPLTSFIEIQQAYEAVTKK</sequence>
<evidence type="ECO:0000313" key="4">
    <source>
        <dbReference type="EMBL" id="MFD2589424.1"/>
    </source>
</evidence>
<dbReference type="InterPro" id="IPR022998">
    <property type="entry name" value="ThiamineP_synth_TenI"/>
</dbReference>
<feature type="domain" description="Thiamine phosphate synthase/TenI" evidence="3">
    <location>
        <begin position="11"/>
        <end position="180"/>
    </location>
</feature>
<gene>
    <name evidence="4" type="ORF">ACFSTE_01185</name>
</gene>
<dbReference type="Pfam" id="PF02581">
    <property type="entry name" value="TMP-TENI"/>
    <property type="match status" value="1"/>
</dbReference>
<dbReference type="SUPFAM" id="SSF51391">
    <property type="entry name" value="Thiamin phosphate synthase"/>
    <property type="match status" value="1"/>
</dbReference>
<reference evidence="5" key="1">
    <citation type="journal article" date="2019" name="Int. J. Syst. Evol. Microbiol.">
        <title>The Global Catalogue of Microorganisms (GCM) 10K type strain sequencing project: providing services to taxonomists for standard genome sequencing and annotation.</title>
        <authorList>
            <consortium name="The Broad Institute Genomics Platform"/>
            <consortium name="The Broad Institute Genome Sequencing Center for Infectious Disease"/>
            <person name="Wu L."/>
            <person name="Ma J."/>
        </authorList>
    </citation>
    <scope>NUCLEOTIDE SEQUENCE [LARGE SCALE GENOMIC DNA]</scope>
    <source>
        <strain evidence="5">KCTC 42423</strain>
    </source>
</reference>
<comment type="pathway">
    <text evidence="1">Cofactor biosynthesis; thiamine diphosphate biosynthesis.</text>
</comment>
<organism evidence="4 5">
    <name type="scientific">Aquimarina hainanensis</name>
    <dbReference type="NCBI Taxonomy" id="1578017"/>
    <lineage>
        <taxon>Bacteria</taxon>
        <taxon>Pseudomonadati</taxon>
        <taxon>Bacteroidota</taxon>
        <taxon>Flavobacteriia</taxon>
        <taxon>Flavobacteriales</taxon>
        <taxon>Flavobacteriaceae</taxon>
        <taxon>Aquimarina</taxon>
    </lineage>
</organism>
<accession>A0ABW5N2M2</accession>
<proteinExistence type="predicted"/>
<dbReference type="PANTHER" id="PTHR20857:SF15">
    <property type="entry name" value="THIAMINE-PHOSPHATE SYNTHASE"/>
    <property type="match status" value="1"/>
</dbReference>
<dbReference type="CDD" id="cd00564">
    <property type="entry name" value="TMP_TenI"/>
    <property type="match status" value="1"/>
</dbReference>
<dbReference type="Proteomes" id="UP001597459">
    <property type="component" value="Unassembled WGS sequence"/>
</dbReference>
<name>A0ABW5N2M2_9FLAO</name>